<dbReference type="PANTHER" id="PTHR30005:SF0">
    <property type="entry name" value="RETROGRADE REGULATION PROTEIN 2"/>
    <property type="match status" value="1"/>
</dbReference>
<dbReference type="Gene3D" id="3.30.420.40">
    <property type="match status" value="1"/>
</dbReference>
<dbReference type="CDD" id="cd24052">
    <property type="entry name" value="ASKHA_NBD_HpPPX-GppA-like"/>
    <property type="match status" value="1"/>
</dbReference>
<dbReference type="InterPro" id="IPR030673">
    <property type="entry name" value="PyroPPase_GppA_Ppx"/>
</dbReference>
<dbReference type="GeneID" id="92716458"/>
<dbReference type="Pfam" id="PF02541">
    <property type="entry name" value="Ppx-GppA"/>
    <property type="match status" value="1"/>
</dbReference>
<dbReference type="InterPro" id="IPR043129">
    <property type="entry name" value="ATPase_NBD"/>
</dbReference>
<evidence type="ECO:0000313" key="5">
    <source>
        <dbReference type="EMBL" id="BBK25297.1"/>
    </source>
</evidence>
<dbReference type="InterPro" id="IPR048950">
    <property type="entry name" value="Ppx_GppA_C"/>
</dbReference>
<keyword evidence="2" id="KW-0378">Hydrolase</keyword>
<protein>
    <submittedName>
        <fullName evidence="5">Exopolyphosphatase</fullName>
    </submittedName>
</protein>
<sequence length="525" mass="58964">MDRIAIIDLGSNSIRFIVMQIGEQGSYKLIYQEKKSIRLAEGMTQETRLLTEEAQERALKCLTVYAHIIEVQKVKKVLAVATAAVRNAVNGASFLKRVHMTTGISMTIISGRAEAALGFSGVIHTIDRKDFLLFDLGGASVEISLVKNKKRLHSVSIPYGAVTLTEMFQSSGTVSQSKLTEMKKFIQAKLDKITWFPDTPLPVIGVGGTVRNLAKVHQRSTGYPLPKLHNYNLPSEDLFEMVKDITSKTFEERQRISGLSSERADIIIAGALTVQEIIRKAKSSYLTISGCGLREGLFFHYYDPIYDKDGDKRQHMLINSVKNYLHTVTGEYAFHSRYVTALALSMFDQWKHVHGLSSRMRTLLMAAGFLHDAGSMINYYNHARHSAYIAANAHIFGWSQKEQVMCSLLCAFHHGFSGKYTKNNEASKILSEEEMLDVRKAALFLALAEGLDESQEQCITQVICTSAKDAMDLRIYTSRNNFDVPAHATGHLLREFEKVFRVPLRVQWFPGSRNANKLVQTARKL</sequence>
<dbReference type="InterPro" id="IPR003695">
    <property type="entry name" value="Ppx_GppA_N"/>
</dbReference>
<comment type="similarity">
    <text evidence="1">Belongs to the GppA/Ppx family.</text>
</comment>
<feature type="domain" description="Ppx/GppA phosphatase C-terminal" evidence="4">
    <location>
        <begin position="335"/>
        <end position="476"/>
    </location>
</feature>
<dbReference type="PANTHER" id="PTHR30005">
    <property type="entry name" value="EXOPOLYPHOSPHATASE"/>
    <property type="match status" value="1"/>
</dbReference>
<dbReference type="GO" id="GO:0006357">
    <property type="term" value="P:regulation of transcription by RNA polymerase II"/>
    <property type="evidence" value="ECO:0007669"/>
    <property type="project" value="TreeGrafter"/>
</dbReference>
<reference evidence="6" key="1">
    <citation type="submission" date="2019-05" db="EMBL/GenBank/DDBJ databases">
        <title>Complete genome sequencing of Dialister sp. strain 5BBH33.</title>
        <authorList>
            <person name="Sakamoto M."/>
            <person name="Murakami T."/>
            <person name="Mori H."/>
        </authorList>
    </citation>
    <scope>NUCLEOTIDE SEQUENCE [LARGE SCALE GENOMIC DNA]</scope>
    <source>
        <strain evidence="6">5BBH33</strain>
    </source>
</reference>
<dbReference type="Pfam" id="PF21447">
    <property type="entry name" value="Ppx-GppA_III"/>
    <property type="match status" value="1"/>
</dbReference>
<gene>
    <name evidence="5" type="ORF">Dia5BBH33_12320</name>
</gene>
<dbReference type="Gene3D" id="3.30.420.150">
    <property type="entry name" value="Exopolyphosphatase. Domain 2"/>
    <property type="match status" value="1"/>
</dbReference>
<dbReference type="SUPFAM" id="SSF109604">
    <property type="entry name" value="HD-domain/PDEase-like"/>
    <property type="match status" value="1"/>
</dbReference>
<dbReference type="AlphaFoldDB" id="A0A8D4UUL9"/>
<dbReference type="KEGG" id="dho:Dia5BBH33_12320"/>
<dbReference type="GO" id="GO:0016787">
    <property type="term" value="F:hydrolase activity"/>
    <property type="evidence" value="ECO:0007669"/>
    <property type="project" value="UniProtKB-KW"/>
</dbReference>
<organism evidence="5 6">
    <name type="scientific">Dialister hominis</name>
    <dbReference type="NCBI Taxonomy" id="2582419"/>
    <lineage>
        <taxon>Bacteria</taxon>
        <taxon>Bacillati</taxon>
        <taxon>Bacillota</taxon>
        <taxon>Negativicutes</taxon>
        <taxon>Veillonellales</taxon>
        <taxon>Veillonellaceae</taxon>
        <taxon>Dialister</taxon>
    </lineage>
</organism>
<name>A0A8D4UUL9_9FIRM</name>
<dbReference type="InterPro" id="IPR050273">
    <property type="entry name" value="GppA/Ppx_hydrolase"/>
</dbReference>
<dbReference type="Gene3D" id="1.10.3210.10">
    <property type="entry name" value="Hypothetical protein af1432"/>
    <property type="match status" value="1"/>
</dbReference>
<evidence type="ECO:0000256" key="2">
    <source>
        <dbReference type="ARBA" id="ARBA00022801"/>
    </source>
</evidence>
<dbReference type="SUPFAM" id="SSF53067">
    <property type="entry name" value="Actin-like ATPase domain"/>
    <property type="match status" value="2"/>
</dbReference>
<feature type="domain" description="Ppx/GppA phosphatase N-terminal" evidence="3">
    <location>
        <begin position="18"/>
        <end position="300"/>
    </location>
</feature>
<dbReference type="RefSeq" id="WP_143332589.1">
    <property type="nucleotide sequence ID" value="NZ_AP019697.1"/>
</dbReference>
<keyword evidence="6" id="KW-1185">Reference proteome</keyword>
<dbReference type="PIRSF" id="PIRSF001267">
    <property type="entry name" value="Pyrophosphatase_GppA_Ppx"/>
    <property type="match status" value="1"/>
</dbReference>
<evidence type="ECO:0000256" key="1">
    <source>
        <dbReference type="ARBA" id="ARBA00007125"/>
    </source>
</evidence>
<dbReference type="OrthoDB" id="9807195at2"/>
<evidence type="ECO:0000259" key="4">
    <source>
        <dbReference type="Pfam" id="PF21447"/>
    </source>
</evidence>
<dbReference type="EMBL" id="AP019697">
    <property type="protein sequence ID" value="BBK25297.1"/>
    <property type="molecule type" value="Genomic_DNA"/>
</dbReference>
<dbReference type="Proteomes" id="UP000320585">
    <property type="component" value="Chromosome"/>
</dbReference>
<proteinExistence type="inferred from homology"/>
<evidence type="ECO:0000259" key="3">
    <source>
        <dbReference type="Pfam" id="PF02541"/>
    </source>
</evidence>
<evidence type="ECO:0000313" key="6">
    <source>
        <dbReference type="Proteomes" id="UP000320585"/>
    </source>
</evidence>
<accession>A0A8D4UUL9</accession>